<dbReference type="RefSeq" id="WP_121024927.1">
    <property type="nucleotide sequence ID" value="NZ_RCCE01000004.1"/>
</dbReference>
<evidence type="ECO:0000313" key="9">
    <source>
        <dbReference type="EMBL" id="RLJ41666.1"/>
    </source>
</evidence>
<dbReference type="InterPro" id="IPR010980">
    <property type="entry name" value="Cyt_c/b562"/>
</dbReference>
<dbReference type="Pfam" id="PF01322">
    <property type="entry name" value="Cytochrom_C_2"/>
    <property type="match status" value="1"/>
</dbReference>
<keyword evidence="3 6" id="KW-0479">Metal-binding</keyword>
<dbReference type="GO" id="GO:0020037">
    <property type="term" value="F:heme binding"/>
    <property type="evidence" value="ECO:0007669"/>
    <property type="project" value="InterPro"/>
</dbReference>
<dbReference type="Proteomes" id="UP000269157">
    <property type="component" value="Unassembled WGS sequence"/>
</dbReference>
<evidence type="ECO:0000313" key="10">
    <source>
        <dbReference type="Proteomes" id="UP000269157"/>
    </source>
</evidence>
<name>A0A497VRV9_9RHOB</name>
<evidence type="ECO:0000256" key="5">
    <source>
        <dbReference type="ARBA" id="ARBA00023004"/>
    </source>
</evidence>
<evidence type="ECO:0000256" key="2">
    <source>
        <dbReference type="ARBA" id="ARBA00022617"/>
    </source>
</evidence>
<evidence type="ECO:0000256" key="7">
    <source>
        <dbReference type="PIRSR" id="PIRSR000027-2"/>
    </source>
</evidence>
<keyword evidence="4" id="KW-0249">Electron transport</keyword>
<comment type="PTM">
    <text evidence="7">Binds 1 heme group per subunit.</text>
</comment>
<evidence type="ECO:0000256" key="1">
    <source>
        <dbReference type="ARBA" id="ARBA00022448"/>
    </source>
</evidence>
<reference evidence="9 10" key="1">
    <citation type="submission" date="2018-10" db="EMBL/GenBank/DDBJ databases">
        <title>Genomic Encyclopedia of Archaeal and Bacterial Type Strains, Phase II (KMG-II): from individual species to whole genera.</title>
        <authorList>
            <person name="Goeker M."/>
        </authorList>
    </citation>
    <scope>NUCLEOTIDE SEQUENCE [LARGE SCALE GENOMIC DNA]</scope>
    <source>
        <strain evidence="9 10">DSM 29466</strain>
    </source>
</reference>
<dbReference type="SUPFAM" id="SSF47175">
    <property type="entry name" value="Cytochromes"/>
    <property type="match status" value="1"/>
</dbReference>
<feature type="binding site" description="covalent" evidence="7">
    <location>
        <position position="148"/>
    </location>
    <ligand>
        <name>heme c</name>
        <dbReference type="ChEBI" id="CHEBI:61717"/>
    </ligand>
</feature>
<evidence type="ECO:0000256" key="4">
    <source>
        <dbReference type="ARBA" id="ARBA00022982"/>
    </source>
</evidence>
<keyword evidence="8" id="KW-0732">Signal</keyword>
<dbReference type="PRINTS" id="PR00608">
    <property type="entry name" value="CYTCHROMECII"/>
</dbReference>
<protein>
    <submittedName>
        <fullName evidence="9">Cytochrome c556</fullName>
    </submittedName>
</protein>
<dbReference type="PIRSF" id="PIRSF000027">
    <property type="entry name" value="Cytc_c_prime"/>
    <property type="match status" value="1"/>
</dbReference>
<dbReference type="InterPro" id="IPR002321">
    <property type="entry name" value="Cyt_c_II"/>
</dbReference>
<evidence type="ECO:0000256" key="8">
    <source>
        <dbReference type="SAM" id="SignalP"/>
    </source>
</evidence>
<feature type="binding site" description="axial binding residue" evidence="6">
    <location>
        <position position="149"/>
    </location>
    <ligand>
        <name>heme c</name>
        <dbReference type="ChEBI" id="CHEBI:61717"/>
    </ligand>
    <ligandPart>
        <name>Fe</name>
        <dbReference type="ChEBI" id="CHEBI:18248"/>
    </ligandPart>
</feature>
<feature type="binding site" description="covalent" evidence="7">
    <location>
        <position position="145"/>
    </location>
    <ligand>
        <name>heme c</name>
        <dbReference type="ChEBI" id="CHEBI:61717"/>
    </ligand>
</feature>
<proteinExistence type="predicted"/>
<gene>
    <name evidence="9" type="ORF">BCF46_2632</name>
</gene>
<evidence type="ECO:0000256" key="3">
    <source>
        <dbReference type="ARBA" id="ARBA00022723"/>
    </source>
</evidence>
<dbReference type="GO" id="GO:0005506">
    <property type="term" value="F:iron ion binding"/>
    <property type="evidence" value="ECO:0007669"/>
    <property type="project" value="InterPro"/>
</dbReference>
<dbReference type="Gene3D" id="1.20.120.10">
    <property type="entry name" value="Cytochrome c/b562"/>
    <property type="match status" value="1"/>
</dbReference>
<keyword evidence="1" id="KW-0813">Transport</keyword>
<feature type="signal peptide" evidence="8">
    <location>
        <begin position="1"/>
        <end position="23"/>
    </location>
</feature>
<keyword evidence="5 6" id="KW-0408">Iron</keyword>
<evidence type="ECO:0000256" key="6">
    <source>
        <dbReference type="PIRSR" id="PIRSR000027-1"/>
    </source>
</evidence>
<accession>A0A497VRV9</accession>
<dbReference type="InterPro" id="IPR012127">
    <property type="entry name" value="Cyt_c_prime"/>
</dbReference>
<dbReference type="PROSITE" id="PS51009">
    <property type="entry name" value="CYTCII"/>
    <property type="match status" value="1"/>
</dbReference>
<dbReference type="GO" id="GO:0009055">
    <property type="term" value="F:electron transfer activity"/>
    <property type="evidence" value="ECO:0007669"/>
    <property type="project" value="InterPro"/>
</dbReference>
<feature type="chain" id="PRO_5019764339" evidence="8">
    <location>
        <begin position="24"/>
        <end position="156"/>
    </location>
</feature>
<keyword evidence="10" id="KW-1185">Reference proteome</keyword>
<dbReference type="GO" id="GO:0022900">
    <property type="term" value="P:electron transport chain"/>
    <property type="evidence" value="ECO:0007669"/>
    <property type="project" value="InterPro"/>
</dbReference>
<dbReference type="InterPro" id="IPR015984">
    <property type="entry name" value="Cyt_c_prime_subgr"/>
</dbReference>
<dbReference type="GO" id="GO:0042597">
    <property type="term" value="C:periplasmic space"/>
    <property type="evidence" value="ECO:0007669"/>
    <property type="project" value="InterPro"/>
</dbReference>
<organism evidence="9 10">
    <name type="scientific">Litoreibacter meonggei</name>
    <dbReference type="NCBI Taxonomy" id="1049199"/>
    <lineage>
        <taxon>Bacteria</taxon>
        <taxon>Pseudomonadati</taxon>
        <taxon>Pseudomonadota</taxon>
        <taxon>Alphaproteobacteria</taxon>
        <taxon>Rhodobacterales</taxon>
        <taxon>Roseobacteraceae</taxon>
        <taxon>Litoreibacter</taxon>
    </lineage>
</organism>
<dbReference type="AlphaFoldDB" id="A0A497VRV9"/>
<dbReference type="EMBL" id="RCCE01000004">
    <property type="protein sequence ID" value="RLJ41666.1"/>
    <property type="molecule type" value="Genomic_DNA"/>
</dbReference>
<comment type="caution">
    <text evidence="9">The sequence shown here is derived from an EMBL/GenBank/DDBJ whole genome shotgun (WGS) entry which is preliminary data.</text>
</comment>
<sequence>MTLIRALATTAMTASLISGMALADGHAGPPAEVKARNGLMANYSLNLGILGDMAKGKSDYNADVAAVAAANLAALAGTDQSLLWPTGTDTMSIDGTRALPKIWDAKADFDSKADDLAKAAVALAAVAGTDLAGLQGAMGGVGGACGACHKAYREPK</sequence>
<keyword evidence="2 7" id="KW-0349">Heme</keyword>
<dbReference type="OrthoDB" id="7596534at2"/>